<sequence>MKKFSLVFFAATLLAGAALAQGPAKAPVPAPATTTAPVAPGPAMTASVVPPAAAAPAPAGKAASVKAVCKDGTKFEGNTLQGACSGHGGVDNKDSKTATKSPRSRAGQVWVNADSKIYHCKGDKFFGKTKTGEYMTKEEANAKGFQASKSSKNCSA</sequence>
<comment type="caution">
    <text evidence="3">The sequence shown here is derived from an EMBL/GenBank/DDBJ whole genome shotgun (WGS) entry which is preliminary data.</text>
</comment>
<name>A0ABV2QGP7_9BURK</name>
<proteinExistence type="predicted"/>
<feature type="region of interest" description="Disordered" evidence="1">
    <location>
        <begin position="80"/>
        <end position="107"/>
    </location>
</feature>
<evidence type="ECO:0000256" key="1">
    <source>
        <dbReference type="SAM" id="MobiDB-lite"/>
    </source>
</evidence>
<keyword evidence="4" id="KW-1185">Reference proteome</keyword>
<gene>
    <name evidence="3" type="ORF">ABIE13_005349</name>
</gene>
<evidence type="ECO:0000313" key="4">
    <source>
        <dbReference type="Proteomes" id="UP001549320"/>
    </source>
</evidence>
<feature type="chain" id="PRO_5045256829" evidence="2">
    <location>
        <begin position="21"/>
        <end position="156"/>
    </location>
</feature>
<dbReference type="EMBL" id="JBEPSH010000015">
    <property type="protein sequence ID" value="MET4580209.1"/>
    <property type="molecule type" value="Genomic_DNA"/>
</dbReference>
<reference evidence="3 4" key="1">
    <citation type="submission" date="2024-06" db="EMBL/GenBank/DDBJ databases">
        <title>Sorghum-associated microbial communities from plants grown in Nebraska, USA.</title>
        <authorList>
            <person name="Schachtman D."/>
        </authorList>
    </citation>
    <scope>NUCLEOTIDE SEQUENCE [LARGE SCALE GENOMIC DNA]</scope>
    <source>
        <strain evidence="3 4">2709</strain>
    </source>
</reference>
<dbReference type="Proteomes" id="UP001549320">
    <property type="component" value="Unassembled WGS sequence"/>
</dbReference>
<dbReference type="RefSeq" id="WP_354448964.1">
    <property type="nucleotide sequence ID" value="NZ_JBEPSH010000015.1"/>
</dbReference>
<evidence type="ECO:0000313" key="3">
    <source>
        <dbReference type="EMBL" id="MET4580209.1"/>
    </source>
</evidence>
<evidence type="ECO:0000256" key="2">
    <source>
        <dbReference type="SAM" id="SignalP"/>
    </source>
</evidence>
<organism evidence="3 4">
    <name type="scientific">Ottowia thiooxydans</name>
    <dbReference type="NCBI Taxonomy" id="219182"/>
    <lineage>
        <taxon>Bacteria</taxon>
        <taxon>Pseudomonadati</taxon>
        <taxon>Pseudomonadota</taxon>
        <taxon>Betaproteobacteria</taxon>
        <taxon>Burkholderiales</taxon>
        <taxon>Comamonadaceae</taxon>
        <taxon>Ottowia</taxon>
    </lineage>
</organism>
<feature type="signal peptide" evidence="2">
    <location>
        <begin position="1"/>
        <end position="20"/>
    </location>
</feature>
<protein>
    <submittedName>
        <fullName evidence="3">Uncharacterized protein</fullName>
    </submittedName>
</protein>
<keyword evidence="2" id="KW-0732">Signal</keyword>
<accession>A0ABV2QGP7</accession>